<evidence type="ECO:0000313" key="1">
    <source>
        <dbReference type="EMBL" id="SJZ31414.1"/>
    </source>
</evidence>
<name>A0A1T4JMN5_9FIRM</name>
<gene>
    <name evidence="1" type="ORF">SAMN02745118_00218</name>
</gene>
<evidence type="ECO:0000313" key="2">
    <source>
        <dbReference type="Proteomes" id="UP000190625"/>
    </source>
</evidence>
<accession>A0A1T4JMN5</accession>
<reference evidence="2" key="1">
    <citation type="submission" date="2017-02" db="EMBL/GenBank/DDBJ databases">
        <authorList>
            <person name="Varghese N."/>
            <person name="Submissions S."/>
        </authorList>
    </citation>
    <scope>NUCLEOTIDE SEQUENCE [LARGE SCALE GENOMIC DNA]</scope>
    <source>
        <strain evidence="2">ATCC BAA-73</strain>
    </source>
</reference>
<protein>
    <submittedName>
        <fullName evidence="1">Uncharacterized protein</fullName>
    </submittedName>
</protein>
<dbReference type="RefSeq" id="WP_078808746.1">
    <property type="nucleotide sequence ID" value="NZ_FUWM01000003.1"/>
</dbReference>
<dbReference type="AlphaFoldDB" id="A0A1T4JMN5"/>
<proteinExistence type="predicted"/>
<sequence length="103" mass="11928">MSTTDLYRKEVKRIATIIKSEYEPDKIILFGRNEVIINMLIIKETDMKSYERGTVVSGLISNRKLPFNPFVYTPNEITLDTKVGSMTYKEILENGEEIYSKVD</sequence>
<dbReference type="OrthoDB" id="160408at2"/>
<dbReference type="Proteomes" id="UP000190625">
    <property type="component" value="Unassembled WGS sequence"/>
</dbReference>
<keyword evidence="2" id="KW-1185">Reference proteome</keyword>
<organism evidence="1 2">
    <name type="scientific">Selenihalanaerobacter shriftii</name>
    <dbReference type="NCBI Taxonomy" id="142842"/>
    <lineage>
        <taxon>Bacteria</taxon>
        <taxon>Bacillati</taxon>
        <taxon>Bacillota</taxon>
        <taxon>Clostridia</taxon>
        <taxon>Halanaerobiales</taxon>
        <taxon>Halobacteroidaceae</taxon>
        <taxon>Selenihalanaerobacter</taxon>
    </lineage>
</organism>
<dbReference type="EMBL" id="FUWM01000003">
    <property type="protein sequence ID" value="SJZ31414.1"/>
    <property type="molecule type" value="Genomic_DNA"/>
</dbReference>
<dbReference type="STRING" id="142842.SAMN02745118_00218"/>